<organism evidence="1 2">
    <name type="scientific">Sinobacterium caligoides</name>
    <dbReference type="NCBI Taxonomy" id="933926"/>
    <lineage>
        <taxon>Bacteria</taxon>
        <taxon>Pseudomonadati</taxon>
        <taxon>Pseudomonadota</taxon>
        <taxon>Gammaproteobacteria</taxon>
        <taxon>Cellvibrionales</taxon>
        <taxon>Spongiibacteraceae</taxon>
        <taxon>Sinobacterium</taxon>
    </lineage>
</organism>
<dbReference type="AlphaFoldDB" id="A0A3N2DJD8"/>
<dbReference type="SUPFAM" id="SSF56112">
    <property type="entry name" value="Protein kinase-like (PK-like)"/>
    <property type="match status" value="1"/>
</dbReference>
<gene>
    <name evidence="1" type="ORF">EDC56_2540</name>
</gene>
<protein>
    <submittedName>
        <fullName evidence="1">PhoP regulatory network protein YrbL</fullName>
    </submittedName>
</protein>
<proteinExistence type="predicted"/>
<keyword evidence="2" id="KW-1185">Reference proteome</keyword>
<dbReference type="RefSeq" id="WP_123712914.1">
    <property type="nucleotide sequence ID" value="NZ_RKHR01000005.1"/>
</dbReference>
<dbReference type="OrthoDB" id="595236at2"/>
<evidence type="ECO:0000313" key="1">
    <source>
        <dbReference type="EMBL" id="ROR99906.1"/>
    </source>
</evidence>
<comment type="caution">
    <text evidence="1">The sequence shown here is derived from an EMBL/GenBank/DDBJ whole genome shotgun (WGS) entry which is preliminary data.</text>
</comment>
<dbReference type="Pfam" id="PF10707">
    <property type="entry name" value="YrbL-PhoP_reg"/>
    <property type="match status" value="1"/>
</dbReference>
<dbReference type="InterPro" id="IPR019647">
    <property type="entry name" value="PhoP_reg_network_YrbL"/>
</dbReference>
<dbReference type="InterPro" id="IPR011009">
    <property type="entry name" value="Kinase-like_dom_sf"/>
</dbReference>
<accession>A0A3N2DJD8</accession>
<dbReference type="EMBL" id="RKHR01000005">
    <property type="protein sequence ID" value="ROR99906.1"/>
    <property type="molecule type" value="Genomic_DNA"/>
</dbReference>
<reference evidence="1 2" key="1">
    <citation type="submission" date="2018-11" db="EMBL/GenBank/DDBJ databases">
        <title>Genomic Encyclopedia of Type Strains, Phase IV (KMG-IV): sequencing the most valuable type-strain genomes for metagenomic binning, comparative biology and taxonomic classification.</title>
        <authorList>
            <person name="Goeker M."/>
        </authorList>
    </citation>
    <scope>NUCLEOTIDE SEQUENCE [LARGE SCALE GENOMIC DNA]</scope>
    <source>
        <strain evidence="1 2">DSM 100316</strain>
    </source>
</reference>
<dbReference type="Proteomes" id="UP000275394">
    <property type="component" value="Unassembled WGS sequence"/>
</dbReference>
<dbReference type="Gene3D" id="3.30.200.20">
    <property type="entry name" value="Phosphorylase Kinase, domain 1"/>
    <property type="match status" value="1"/>
</dbReference>
<evidence type="ECO:0000313" key="2">
    <source>
        <dbReference type="Proteomes" id="UP000275394"/>
    </source>
</evidence>
<name>A0A3N2DJD8_9GAMM</name>
<sequence>MISIDKSCFIGAGLHRHVYVHPDNPDYCIKIVVKGDDSESKREQSYYRHLQHRDISWKMLPRFIGNEETDLGNGAIFELVRDADSNISHTLEYYLNSPELTAANATGIVHALRELEEYLLSNRVITMTLKPKNIMYQRISSNSGCLVIIDNIGNSDLLPLANYCRPIAKMKIARKWQRFIQSMRTEYADSRPLQECLDRL</sequence>
<dbReference type="Gene3D" id="1.10.510.10">
    <property type="entry name" value="Transferase(Phosphotransferase) domain 1"/>
    <property type="match status" value="1"/>
</dbReference>